<dbReference type="HOGENOM" id="CLU_989076_0_0_2"/>
<dbReference type="KEGG" id="pai:PAE1181"/>
<keyword evidence="2" id="KW-1185">Reference proteome</keyword>
<dbReference type="RefSeq" id="WP_011007778.1">
    <property type="nucleotide sequence ID" value="NC_003364.1"/>
</dbReference>
<gene>
    <name evidence="1" type="ordered locus">PAE1181</name>
</gene>
<dbReference type="EMBL" id="AE009441">
    <property type="protein sequence ID" value="AAL63306.1"/>
    <property type="molecule type" value="Genomic_DNA"/>
</dbReference>
<evidence type="ECO:0000313" key="1">
    <source>
        <dbReference type="EMBL" id="AAL63306.1"/>
    </source>
</evidence>
<sequence length="306" mass="35967">MKTLLDFLKEGAEDRVESVEARAPCKRVKLPEAFELPRRFGVSWGCLTQKAFRGVDAVVAEGGAKGVRFRYVLPYDAEMGYYATYKRREEREEKSDRLPQYFADALYELAAKYQIEITRDIYVLVNGAEVDKTVCYQKRSAEACARAIEEYIRDEWPRVLEWRRKKEEERRRLDLKSQVMAALKDWYRRCFKWPIMPGEEGKLVKRLELYYGMCEMAKAVIAEYGEKYAEPLISEYALRRAFWWEGEWRGKPMSCFVTEKKAVCKVGDKMATFYVFDTPHGVYLRPEIKLVDDWIKVAHRGNESQG</sequence>
<dbReference type="PATRIC" id="fig|178306.9.peg.872"/>
<evidence type="ECO:0000313" key="2">
    <source>
        <dbReference type="Proteomes" id="UP000002439"/>
    </source>
</evidence>
<organism evidence="1 2">
    <name type="scientific">Pyrobaculum aerophilum (strain ATCC 51768 / DSM 7523 / JCM 9630 / CIP 104966 / NBRC 100827 / IM2)</name>
    <dbReference type="NCBI Taxonomy" id="178306"/>
    <lineage>
        <taxon>Archaea</taxon>
        <taxon>Thermoproteota</taxon>
        <taxon>Thermoprotei</taxon>
        <taxon>Thermoproteales</taxon>
        <taxon>Thermoproteaceae</taxon>
        <taxon>Pyrobaculum</taxon>
    </lineage>
</organism>
<dbReference type="GeneID" id="68225643"/>
<protein>
    <submittedName>
        <fullName evidence="1">PaREP2a</fullName>
    </submittedName>
</protein>
<dbReference type="InParanoid" id="Q8ZXP0"/>
<dbReference type="AlphaFoldDB" id="Q8ZXP0"/>
<dbReference type="STRING" id="178306.PAE1181"/>
<dbReference type="EnsemblBacteria" id="AAL63306">
    <property type="protein sequence ID" value="AAL63306"/>
    <property type="gene ID" value="PAE1181"/>
</dbReference>
<reference evidence="1 2" key="1">
    <citation type="journal article" date="2002" name="Proc. Natl. Acad. Sci. U.S.A.">
        <title>Genome sequence of the hyperthermophilic crenarchaeon Pyrobaculum aerophilum.</title>
        <authorList>
            <person name="Fitz-Gibbon S.T."/>
            <person name="Ladner H."/>
            <person name="Kim U.J."/>
            <person name="Stetter K.O."/>
            <person name="Simon M.I."/>
            <person name="Miller J.H."/>
        </authorList>
    </citation>
    <scope>NUCLEOTIDE SEQUENCE [LARGE SCALE GENOMIC DNA]</scope>
    <source>
        <strain evidence="2">ATCC 51768 / DSM 7523 / JCM 9630 / CIP 104966 / NBRC 100827 / IM2</strain>
    </source>
</reference>
<name>Q8ZXP0_PYRAE</name>
<proteinExistence type="predicted"/>
<dbReference type="InterPro" id="IPR012490">
    <property type="entry name" value="PaRep2a"/>
</dbReference>
<dbReference type="Proteomes" id="UP000002439">
    <property type="component" value="Chromosome"/>
</dbReference>
<accession>Q8ZXP0</accession>
<dbReference type="Pfam" id="PF07903">
    <property type="entry name" value="PaRep2a"/>
    <property type="match status" value="1"/>
</dbReference>